<proteinExistence type="predicted"/>
<sequence>MRTRPHPSGLVSRSRELLAYASSPFWTGFAFARASCVHVFTLLDWFRVRVFNLLDWFRVRESFLRTRLQPFGLVSRSRELLAYTSSPFWTGFAFARVSCVRVLTPFRQFRARVDPLAPYFLIPTNNKSVCNSIYSSSVYSL</sequence>
<protein>
    <submittedName>
        <fullName evidence="1">Uncharacterized protein</fullName>
    </submittedName>
</protein>
<organism evidence="1 2">
    <name type="scientific">Pseudoneobacillus rhizosphaerae</name>
    <dbReference type="NCBI Taxonomy" id="2880968"/>
    <lineage>
        <taxon>Bacteria</taxon>
        <taxon>Bacillati</taxon>
        <taxon>Bacillota</taxon>
        <taxon>Bacilli</taxon>
        <taxon>Bacillales</taxon>
        <taxon>Bacillaceae</taxon>
        <taxon>Pseudoneobacillus</taxon>
    </lineage>
</organism>
<comment type="caution">
    <text evidence="1">The sequence shown here is derived from an EMBL/GenBank/DDBJ whole genome shotgun (WGS) entry which is preliminary data.</text>
</comment>
<dbReference type="AlphaFoldDB" id="A0A9C7L9T7"/>
<dbReference type="EMBL" id="CAKJTG010000002">
    <property type="protein sequence ID" value="CAG9606705.1"/>
    <property type="molecule type" value="Genomic_DNA"/>
</dbReference>
<gene>
    <name evidence="1" type="ORF">NEOCIP111885_00393</name>
</gene>
<name>A0A9C7L9T7_9BACI</name>
<reference evidence="1" key="1">
    <citation type="submission" date="2021-10" db="EMBL/GenBank/DDBJ databases">
        <authorList>
            <person name="Criscuolo A."/>
        </authorList>
    </citation>
    <scope>NUCLEOTIDE SEQUENCE</scope>
    <source>
        <strain evidence="1">CIP111885</strain>
    </source>
</reference>
<evidence type="ECO:0000313" key="2">
    <source>
        <dbReference type="Proteomes" id="UP000789845"/>
    </source>
</evidence>
<evidence type="ECO:0000313" key="1">
    <source>
        <dbReference type="EMBL" id="CAG9606705.1"/>
    </source>
</evidence>
<accession>A0A9C7L9T7</accession>
<dbReference type="Proteomes" id="UP000789845">
    <property type="component" value="Unassembled WGS sequence"/>
</dbReference>
<keyword evidence="2" id="KW-1185">Reference proteome</keyword>